<evidence type="ECO:0000313" key="3">
    <source>
        <dbReference type="Proteomes" id="UP000216300"/>
    </source>
</evidence>
<feature type="region of interest" description="Disordered" evidence="1">
    <location>
        <begin position="1"/>
        <end position="21"/>
    </location>
</feature>
<name>A0A255EEA2_9ACTN</name>
<proteinExistence type="predicted"/>
<protein>
    <submittedName>
        <fullName evidence="2">Uncharacterized protein</fullName>
    </submittedName>
</protein>
<comment type="caution">
    <text evidence="2">The sequence shown here is derived from an EMBL/GenBank/DDBJ whole genome shotgun (WGS) entry which is preliminary data.</text>
</comment>
<sequence length="122" mass="12931">MVLLAGCSSGGGPSDSPEAAAEEWLQAFGGGDTPAACLHTATGGQPNTEDSAGHRECVAFLNRYASEEYEPFTEAKVVGSQSTGEGKAMVTMKEVEVVGATWGEIYLVQLEDGWYVDTSEWY</sequence>
<dbReference type="Proteomes" id="UP000216300">
    <property type="component" value="Unassembled WGS sequence"/>
</dbReference>
<gene>
    <name evidence="2" type="ORF">CGZ91_10325</name>
</gene>
<keyword evidence="3" id="KW-1185">Reference proteome</keyword>
<reference evidence="2 3" key="1">
    <citation type="submission" date="2017-07" db="EMBL/GenBank/DDBJ databases">
        <title>Draft whole genome sequences of clinical Proprionibacteriaceae strains.</title>
        <authorList>
            <person name="Bernier A.-M."/>
            <person name="Bernard K."/>
            <person name="Domingo M.-C."/>
        </authorList>
    </citation>
    <scope>NUCLEOTIDE SEQUENCE [LARGE SCALE GENOMIC DNA]</scope>
    <source>
        <strain evidence="2 3">NML 150081</strain>
    </source>
</reference>
<dbReference type="AlphaFoldDB" id="A0A255EEA2"/>
<evidence type="ECO:0000256" key="1">
    <source>
        <dbReference type="SAM" id="MobiDB-lite"/>
    </source>
</evidence>
<accession>A0A255EEA2</accession>
<dbReference type="EMBL" id="NMVJ01000008">
    <property type="protein sequence ID" value="OYN89888.1"/>
    <property type="molecule type" value="Genomic_DNA"/>
</dbReference>
<evidence type="ECO:0000313" key="2">
    <source>
        <dbReference type="EMBL" id="OYN89888.1"/>
    </source>
</evidence>
<organism evidence="2 3">
    <name type="scientific">Parenemella sanctibonifatiensis</name>
    <dbReference type="NCBI Taxonomy" id="2016505"/>
    <lineage>
        <taxon>Bacteria</taxon>
        <taxon>Bacillati</taxon>
        <taxon>Actinomycetota</taxon>
        <taxon>Actinomycetes</taxon>
        <taxon>Propionibacteriales</taxon>
        <taxon>Propionibacteriaceae</taxon>
        <taxon>Parenemella</taxon>
    </lineage>
</organism>